<protein>
    <submittedName>
        <fullName evidence="1">Uncharacterized protein</fullName>
    </submittedName>
</protein>
<dbReference type="AlphaFoldDB" id="A0A0A1VZP4"/>
<accession>A0A0A1VZP4</accession>
<sequence>MGTAATCSKSLIFALKVGKSKIVLGFTQAQSYYLDTFF</sequence>
<organism evidence="1 2">
    <name type="scientific">Microcystis aeruginosa NIES-44</name>
    <dbReference type="NCBI Taxonomy" id="449439"/>
    <lineage>
        <taxon>Bacteria</taxon>
        <taxon>Bacillati</taxon>
        <taxon>Cyanobacteriota</taxon>
        <taxon>Cyanophyceae</taxon>
        <taxon>Oscillatoriophycideae</taxon>
        <taxon>Chroococcales</taxon>
        <taxon>Microcystaceae</taxon>
        <taxon>Microcystis</taxon>
    </lineage>
</organism>
<evidence type="ECO:0000313" key="1">
    <source>
        <dbReference type="EMBL" id="GAL94923.1"/>
    </source>
</evidence>
<name>A0A0A1VZP4_MICAE</name>
<proteinExistence type="predicted"/>
<comment type="caution">
    <text evidence="1">The sequence shown here is derived from an EMBL/GenBank/DDBJ whole genome shotgun (WGS) entry which is preliminary data.</text>
</comment>
<dbReference type="EMBL" id="BBPA01000066">
    <property type="protein sequence ID" value="GAL94923.1"/>
    <property type="molecule type" value="Genomic_DNA"/>
</dbReference>
<evidence type="ECO:0000313" key="2">
    <source>
        <dbReference type="Proteomes" id="UP000030321"/>
    </source>
</evidence>
<reference evidence="2" key="1">
    <citation type="journal article" date="2015" name="Genome">
        <title>Whole Genome Sequence of the Non-Microcystin-Producing Microcystis aeruginosa Strain NIES-44.</title>
        <authorList>
            <person name="Okano K."/>
            <person name="Miyata N."/>
            <person name="Ozaki Y."/>
        </authorList>
    </citation>
    <scope>NUCLEOTIDE SEQUENCE [LARGE SCALE GENOMIC DNA]</scope>
    <source>
        <strain evidence="2">NIES-44</strain>
    </source>
</reference>
<dbReference type="Proteomes" id="UP000030321">
    <property type="component" value="Unassembled WGS sequence"/>
</dbReference>
<gene>
    <name evidence="1" type="ORF">N44_03778</name>
</gene>